<dbReference type="InterPro" id="IPR008964">
    <property type="entry name" value="Invasin/intimin_cell_adhesion"/>
</dbReference>
<dbReference type="SMART" id="SM00198">
    <property type="entry name" value="SCP"/>
    <property type="match status" value="1"/>
</dbReference>
<dbReference type="Pfam" id="PF02368">
    <property type="entry name" value="Big_2"/>
    <property type="match status" value="1"/>
</dbReference>
<dbReference type="Pfam" id="PF00188">
    <property type="entry name" value="CAP"/>
    <property type="match status" value="1"/>
</dbReference>
<dbReference type="AlphaFoldDB" id="A0A174BXR5"/>
<gene>
    <name evidence="3" type="ORF">ERS852395_01974</name>
</gene>
<feature type="domain" description="Fibronectin type-III" evidence="1">
    <location>
        <begin position="361"/>
        <end position="443"/>
    </location>
</feature>
<dbReference type="InterPro" id="IPR003961">
    <property type="entry name" value="FN3_dom"/>
</dbReference>
<organism evidence="3 4">
    <name type="scientific">Blautia obeum</name>
    <dbReference type="NCBI Taxonomy" id="40520"/>
    <lineage>
        <taxon>Bacteria</taxon>
        <taxon>Bacillati</taxon>
        <taxon>Bacillota</taxon>
        <taxon>Clostridia</taxon>
        <taxon>Lachnospirales</taxon>
        <taxon>Lachnospiraceae</taxon>
        <taxon>Blautia</taxon>
    </lineage>
</organism>
<feature type="domain" description="SCP" evidence="2">
    <location>
        <begin position="53"/>
        <end position="197"/>
    </location>
</feature>
<dbReference type="InterPro" id="IPR035940">
    <property type="entry name" value="CAP_sf"/>
</dbReference>
<dbReference type="InterPro" id="IPR036116">
    <property type="entry name" value="FN3_sf"/>
</dbReference>
<evidence type="ECO:0000313" key="3">
    <source>
        <dbReference type="EMBL" id="CUO04909.1"/>
    </source>
</evidence>
<dbReference type="Gene3D" id="2.60.40.1080">
    <property type="match status" value="3"/>
</dbReference>
<sequence>MKKKNRNLFLLLMLMTVIWLGTVNISASATIPTDVESASSNCTLLGVKGEYITQIPQALKRINEIRKEACQEGVRDPQTGSPLKPSDYVPIKWSSDLEYIARIRAAESGITMAHQRTNGRAWSKISSPNHVRSFGEVLAWNWGKTMTDGIEQWYSEKSDWVNQVPGAVTGHYTSMIDPSNTYIGLGTFYSEDMRYPNTTAGEFSYETGLDETQGTAVKDCVQILEFAGSCCSNEYRISGDVSAQADKTSQLRMTTDISFNGTTIKNLQVMDQIIWSSSDDSIASVDSNGSVTIHTCGKVTITASDSAGHKAETTLEGKHDWDNGKITKKATASTKGEKVYTCRNCHLTRTEEIPPLTTDIPGKPELDKISALSYNKIQISWKESLNVSKYVIYYRKTGTAKWTQLATVKSGVTRYIHTSSKKYPIIVGQKYDYTVKAYNQISGKYSTCDTKGLTAKTIPEMPQMVKAVVNSDNTVTVSWKKAGGCNSYRIYRKTTLSNWIHIGTVKGSALSFTDKSPVADMKNTYTVRAYYSKTKTAGKYDKEGVSVNLNKTERPVAPTPAQPAVPTPIPIPPGVHPTLITDITLSRRSITMTSKGDRVFLDSMVLPFRAYYKMLGWVSSDPSVVSVDGYDYLASSSTMLTAVGNGTAVVTAYALDGSGLTAQCKVTVDYKDDNGTSELPSIPDDQNTQVIKVKSIKLSQTSVTITDKKKHYVIEANYSPSNATVKGCRWTTSDTSVVLVNSGWATEFNKHYLTPVGNGTAVITAHALDGSGVVAKCVVTVNIK</sequence>
<dbReference type="Gene3D" id="2.60.40.10">
    <property type="entry name" value="Immunoglobulins"/>
    <property type="match status" value="2"/>
</dbReference>
<proteinExistence type="predicted"/>
<protein>
    <submittedName>
        <fullName evidence="3">Bacterial Ig-like domain (Group 2)</fullName>
    </submittedName>
</protein>
<dbReference type="SUPFAM" id="SSF55797">
    <property type="entry name" value="PR-1-like"/>
    <property type="match status" value="1"/>
</dbReference>
<evidence type="ECO:0000259" key="2">
    <source>
        <dbReference type="SMART" id="SM00198"/>
    </source>
</evidence>
<dbReference type="Proteomes" id="UP000095447">
    <property type="component" value="Unassembled WGS sequence"/>
</dbReference>
<dbReference type="RefSeq" id="WP_055053511.1">
    <property type="nucleotide sequence ID" value="NZ_CYZA01000009.1"/>
</dbReference>
<dbReference type="InterPro" id="IPR014044">
    <property type="entry name" value="CAP_dom"/>
</dbReference>
<dbReference type="Gene3D" id="3.40.33.10">
    <property type="entry name" value="CAP"/>
    <property type="match status" value="1"/>
</dbReference>
<feature type="domain" description="Fibronectin type-III" evidence="1">
    <location>
        <begin position="459"/>
        <end position="536"/>
    </location>
</feature>
<dbReference type="SUPFAM" id="SSF49265">
    <property type="entry name" value="Fibronectin type III"/>
    <property type="match status" value="1"/>
</dbReference>
<reference evidence="3 4" key="1">
    <citation type="submission" date="2015-09" db="EMBL/GenBank/DDBJ databases">
        <authorList>
            <consortium name="Pathogen Informatics"/>
        </authorList>
    </citation>
    <scope>NUCLEOTIDE SEQUENCE [LARGE SCALE GENOMIC DNA]</scope>
    <source>
        <strain evidence="3 4">2789STDY5608838</strain>
    </source>
</reference>
<dbReference type="InterPro" id="IPR013783">
    <property type="entry name" value="Ig-like_fold"/>
</dbReference>
<dbReference type="EMBL" id="CYZA01000009">
    <property type="protein sequence ID" value="CUO04909.1"/>
    <property type="molecule type" value="Genomic_DNA"/>
</dbReference>
<dbReference type="CDD" id="cd00063">
    <property type="entry name" value="FN3"/>
    <property type="match status" value="2"/>
</dbReference>
<name>A0A174BXR5_9FIRM</name>
<evidence type="ECO:0000313" key="4">
    <source>
        <dbReference type="Proteomes" id="UP000095447"/>
    </source>
</evidence>
<dbReference type="SMART" id="SM00060">
    <property type="entry name" value="FN3"/>
    <property type="match status" value="2"/>
</dbReference>
<accession>A0A174BXR5</accession>
<dbReference type="InterPro" id="IPR003343">
    <property type="entry name" value="Big_2"/>
</dbReference>
<evidence type="ECO:0000259" key="1">
    <source>
        <dbReference type="SMART" id="SM00060"/>
    </source>
</evidence>
<dbReference type="SUPFAM" id="SSF49373">
    <property type="entry name" value="Invasin/intimin cell-adhesion fragments"/>
    <property type="match status" value="3"/>
</dbReference>